<sequence>MKTRRVFSAPDIGTAEAALHVALHMGIQPDHAALVGRPEIEMTQMPDDEKEGSPTDFMPAAMRGLIGGGVVGLVVGLLAMAIPAVGIPLVAVLLCTLVGALVGGWAAALAGSSVPSEVRRDFRSEIEAGKVLVVIDDQDERLLERASDAITAAGTQRLRLVHHGLLH</sequence>
<keyword evidence="1" id="KW-0812">Transmembrane</keyword>
<accession>A0A7G9TFP8</accession>
<gene>
    <name evidence="2" type="ORF">IAE60_05805</name>
</gene>
<keyword evidence="1" id="KW-1133">Transmembrane helix</keyword>
<proteinExistence type="predicted"/>
<feature type="transmembrane region" description="Helical" evidence="1">
    <location>
        <begin position="88"/>
        <end position="110"/>
    </location>
</feature>
<dbReference type="RefSeq" id="WP_187574210.1">
    <property type="nucleotide sequence ID" value="NZ_CP060731.1"/>
</dbReference>
<dbReference type="EMBL" id="CP060731">
    <property type="protein sequence ID" value="QNN78923.1"/>
    <property type="molecule type" value="Genomic_DNA"/>
</dbReference>
<dbReference type="GeneID" id="81470473"/>
<protein>
    <recommendedName>
        <fullName evidence="4">DUF1269 domain-containing protein</fullName>
    </recommendedName>
</protein>
<reference evidence="2 3" key="1">
    <citation type="submission" date="2020-08" db="EMBL/GenBank/DDBJ databases">
        <title>Streptomycin Non-resistant strain, P. mexicana.</title>
        <authorList>
            <person name="Ganesh-Kumar S."/>
            <person name="Zhe T."/>
            <person name="Yu Z."/>
            <person name="Min Y."/>
        </authorList>
    </citation>
    <scope>NUCLEOTIDE SEQUENCE [LARGE SCALE GENOMIC DNA]</scope>
    <source>
        <strain evidence="2 3">GTZY2</strain>
    </source>
</reference>
<dbReference type="Proteomes" id="UP000515838">
    <property type="component" value="Chromosome"/>
</dbReference>
<dbReference type="AlphaFoldDB" id="A0A7G9TFP8"/>
<evidence type="ECO:0000313" key="3">
    <source>
        <dbReference type="Proteomes" id="UP000515838"/>
    </source>
</evidence>
<evidence type="ECO:0008006" key="4">
    <source>
        <dbReference type="Google" id="ProtNLM"/>
    </source>
</evidence>
<organism evidence="2 3">
    <name type="scientific">Pseudoxanthomonas mexicana</name>
    <dbReference type="NCBI Taxonomy" id="128785"/>
    <lineage>
        <taxon>Bacteria</taxon>
        <taxon>Pseudomonadati</taxon>
        <taxon>Pseudomonadota</taxon>
        <taxon>Gammaproteobacteria</taxon>
        <taxon>Lysobacterales</taxon>
        <taxon>Lysobacteraceae</taxon>
        <taxon>Pseudoxanthomonas</taxon>
    </lineage>
</organism>
<evidence type="ECO:0000256" key="1">
    <source>
        <dbReference type="SAM" id="Phobius"/>
    </source>
</evidence>
<keyword evidence="1" id="KW-0472">Membrane</keyword>
<evidence type="ECO:0000313" key="2">
    <source>
        <dbReference type="EMBL" id="QNN78923.1"/>
    </source>
</evidence>
<feature type="transmembrane region" description="Helical" evidence="1">
    <location>
        <begin position="60"/>
        <end position="82"/>
    </location>
</feature>
<name>A0A7G9TFP8_PSEMX</name>